<name>A0A4C1TGY8_EUMVA</name>
<reference evidence="1 2" key="1">
    <citation type="journal article" date="2019" name="Commun. Biol.">
        <title>The bagworm genome reveals a unique fibroin gene that provides high tensile strength.</title>
        <authorList>
            <person name="Kono N."/>
            <person name="Nakamura H."/>
            <person name="Ohtoshi R."/>
            <person name="Tomita M."/>
            <person name="Numata K."/>
            <person name="Arakawa K."/>
        </authorList>
    </citation>
    <scope>NUCLEOTIDE SEQUENCE [LARGE SCALE GENOMIC DNA]</scope>
</reference>
<evidence type="ECO:0000313" key="2">
    <source>
        <dbReference type="Proteomes" id="UP000299102"/>
    </source>
</evidence>
<sequence length="110" mass="12661">MNAAADTCTFRREGAMLQTGLHVRLRVSYQVDHTEHACLRIASRRILGESDIEHIPLETEKEKDPVSGAERQELNLFCNYMDIGSDIAEETYNQRNLHSHPRRCEECMNS</sequence>
<proteinExistence type="predicted"/>
<dbReference type="Proteomes" id="UP000299102">
    <property type="component" value="Unassembled WGS sequence"/>
</dbReference>
<dbReference type="OrthoDB" id="7555093at2759"/>
<evidence type="ECO:0000313" key="1">
    <source>
        <dbReference type="EMBL" id="GBP12698.1"/>
    </source>
</evidence>
<comment type="caution">
    <text evidence="1">The sequence shown here is derived from an EMBL/GenBank/DDBJ whole genome shotgun (WGS) entry which is preliminary data.</text>
</comment>
<accession>A0A4C1TGY8</accession>
<keyword evidence="2" id="KW-1185">Reference proteome</keyword>
<dbReference type="AlphaFoldDB" id="A0A4C1TGY8"/>
<organism evidence="1 2">
    <name type="scientific">Eumeta variegata</name>
    <name type="common">Bagworm moth</name>
    <name type="synonym">Eumeta japonica</name>
    <dbReference type="NCBI Taxonomy" id="151549"/>
    <lineage>
        <taxon>Eukaryota</taxon>
        <taxon>Metazoa</taxon>
        <taxon>Ecdysozoa</taxon>
        <taxon>Arthropoda</taxon>
        <taxon>Hexapoda</taxon>
        <taxon>Insecta</taxon>
        <taxon>Pterygota</taxon>
        <taxon>Neoptera</taxon>
        <taxon>Endopterygota</taxon>
        <taxon>Lepidoptera</taxon>
        <taxon>Glossata</taxon>
        <taxon>Ditrysia</taxon>
        <taxon>Tineoidea</taxon>
        <taxon>Psychidae</taxon>
        <taxon>Oiketicinae</taxon>
        <taxon>Eumeta</taxon>
    </lineage>
</organism>
<gene>
    <name evidence="1" type="ORF">EVAR_10339_1</name>
</gene>
<dbReference type="EMBL" id="BGZK01000052">
    <property type="protein sequence ID" value="GBP12698.1"/>
    <property type="molecule type" value="Genomic_DNA"/>
</dbReference>
<protein>
    <submittedName>
        <fullName evidence="1">Uncharacterized protein</fullName>
    </submittedName>
</protein>